<dbReference type="AlphaFoldDB" id="A0A1L8TSD8"/>
<evidence type="ECO:0000313" key="2">
    <source>
        <dbReference type="Proteomes" id="UP000182077"/>
    </source>
</evidence>
<dbReference type="Proteomes" id="UP000182077">
    <property type="component" value="Unassembled WGS sequence"/>
</dbReference>
<accession>A0A1L8TSD8</accession>
<dbReference type="OrthoDB" id="2323347at2"/>
<dbReference type="RefSeq" id="WP_071856724.1">
    <property type="nucleotide sequence ID" value="NZ_JBHSHK010000005.1"/>
</dbReference>
<dbReference type="Pfam" id="PF11148">
    <property type="entry name" value="DUF2922"/>
    <property type="match status" value="1"/>
</dbReference>
<dbReference type="InterPro" id="IPR021321">
    <property type="entry name" value="DUF2922"/>
</dbReference>
<keyword evidence="2" id="KW-1185">Reference proteome</keyword>
<sequence>MRAIHNPIQNKITTKLVAIFLDSTGKKHQWTYADVDPSLSPSQLRAYCEQIAQLDLFEKEGVLLFAKLLRAKLVTTIETPIFDLTDPVDHDLSDNEPPIQTLSPVDIQIDKSPIRSLSKRWLTLLKLLGTKKRKRRLLDYGFT</sequence>
<comment type="caution">
    <text evidence="1">The sequence shown here is derived from an EMBL/GenBank/DDBJ whole genome shotgun (WGS) entry which is preliminary data.</text>
</comment>
<gene>
    <name evidence="1" type="ORF">RV04_GL000319</name>
</gene>
<dbReference type="EMBL" id="JXKQ01000001">
    <property type="protein sequence ID" value="OJG47072.1"/>
    <property type="molecule type" value="Genomic_DNA"/>
</dbReference>
<evidence type="ECO:0000313" key="1">
    <source>
        <dbReference type="EMBL" id="OJG47072.1"/>
    </source>
</evidence>
<protein>
    <submittedName>
        <fullName evidence="1">Uncharacterized protein</fullName>
    </submittedName>
</protein>
<name>A0A1L8TSD8_9ENTE</name>
<reference evidence="1 2" key="1">
    <citation type="submission" date="2014-12" db="EMBL/GenBank/DDBJ databases">
        <title>Draft genome sequences of 29 type strains of Enterococci.</title>
        <authorList>
            <person name="Zhong Z."/>
            <person name="Sun Z."/>
            <person name="Liu W."/>
            <person name="Zhang W."/>
            <person name="Zhang H."/>
        </authorList>
    </citation>
    <scope>NUCLEOTIDE SEQUENCE [LARGE SCALE GENOMIC DNA]</scope>
    <source>
        <strain evidence="1 2">DSM 17122</strain>
    </source>
</reference>
<proteinExistence type="predicted"/>
<organism evidence="1 2">
    <name type="scientific">Enterococcus hermanniensis</name>
    <dbReference type="NCBI Taxonomy" id="249189"/>
    <lineage>
        <taxon>Bacteria</taxon>
        <taxon>Bacillati</taxon>
        <taxon>Bacillota</taxon>
        <taxon>Bacilli</taxon>
        <taxon>Lactobacillales</taxon>
        <taxon>Enterococcaceae</taxon>
        <taxon>Enterococcus</taxon>
    </lineage>
</organism>